<dbReference type="CDD" id="cd02134">
    <property type="entry name" value="KH-II_NusA_rpt1"/>
    <property type="match status" value="1"/>
</dbReference>
<dbReference type="GO" id="GO:0031564">
    <property type="term" value="P:transcription antitermination"/>
    <property type="evidence" value="ECO:0007669"/>
    <property type="project" value="UniProtKB-UniRule"/>
</dbReference>
<evidence type="ECO:0000313" key="9">
    <source>
        <dbReference type="EMBL" id="ACD71308.1"/>
    </source>
</evidence>
<protein>
    <recommendedName>
        <fullName evidence="7">Transcription termination/antitermination protein NusA</fullName>
    </recommendedName>
</protein>
<evidence type="ECO:0000259" key="8">
    <source>
        <dbReference type="PROSITE" id="PS50126"/>
    </source>
</evidence>
<keyword evidence="1 7" id="KW-0806">Transcription termination</keyword>
<dbReference type="PANTHER" id="PTHR22648">
    <property type="entry name" value="TRANSCRIPTION TERMINATION FACTOR NUSA"/>
    <property type="match status" value="1"/>
</dbReference>
<dbReference type="InterPro" id="IPR009019">
    <property type="entry name" value="KH_sf_prok-type"/>
</dbReference>
<dbReference type="InterPro" id="IPR036555">
    <property type="entry name" value="NusA_N_sf"/>
</dbReference>
<dbReference type="Pfam" id="PF08529">
    <property type="entry name" value="NusA_N"/>
    <property type="match status" value="1"/>
</dbReference>
<comment type="subcellular location">
    <subcellularLocation>
        <location evidence="7">Cytoplasm</location>
    </subcellularLocation>
</comment>
<comment type="function">
    <text evidence="7">Participates in both transcription termination and antitermination.</text>
</comment>
<dbReference type="GO" id="GO:0005829">
    <property type="term" value="C:cytosol"/>
    <property type="evidence" value="ECO:0007669"/>
    <property type="project" value="TreeGrafter"/>
</dbReference>
<dbReference type="GeneID" id="93876646"/>
<keyword evidence="3 7" id="KW-0889">Transcription antitermination</keyword>
<dbReference type="EMBL" id="CP000805">
    <property type="protein sequence ID" value="ACD71308.1"/>
    <property type="molecule type" value="Genomic_DNA"/>
</dbReference>
<keyword evidence="5 7" id="KW-0805">Transcription regulation</keyword>
<dbReference type="InterPro" id="IPR010213">
    <property type="entry name" value="TF_NusA"/>
</dbReference>
<comment type="similarity">
    <text evidence="7">Belongs to the NusA family.</text>
</comment>
<dbReference type="Gene3D" id="2.40.50.140">
    <property type="entry name" value="Nucleic acid-binding proteins"/>
    <property type="match status" value="1"/>
</dbReference>
<accession>A0A0H3BJI7</accession>
<dbReference type="PATRIC" id="fig|455434.6.peg.879"/>
<dbReference type="Pfam" id="PF13184">
    <property type="entry name" value="KH_NusA_1st"/>
    <property type="match status" value="1"/>
</dbReference>
<evidence type="ECO:0000313" key="10">
    <source>
        <dbReference type="Proteomes" id="UP000001202"/>
    </source>
</evidence>
<dbReference type="Gene3D" id="3.30.1480.10">
    <property type="entry name" value="NusA, N-terminal domain"/>
    <property type="match status" value="1"/>
</dbReference>
<dbReference type="InterPro" id="IPR015946">
    <property type="entry name" value="KH_dom-like_a/b"/>
</dbReference>
<dbReference type="CDD" id="cd22529">
    <property type="entry name" value="KH-II_NusA_rpt2"/>
    <property type="match status" value="1"/>
</dbReference>
<dbReference type="AlphaFoldDB" id="A0A0H3BJI7"/>
<dbReference type="CDD" id="cd04455">
    <property type="entry name" value="S1_NusA"/>
    <property type="match status" value="1"/>
</dbReference>
<dbReference type="InterPro" id="IPR003029">
    <property type="entry name" value="S1_domain"/>
</dbReference>
<organism evidence="9 10">
    <name type="scientific">Treponema pallidum subsp. pallidum (strain SS14)</name>
    <dbReference type="NCBI Taxonomy" id="455434"/>
    <lineage>
        <taxon>Bacteria</taxon>
        <taxon>Pseudomonadati</taxon>
        <taxon>Spirochaetota</taxon>
        <taxon>Spirochaetia</taxon>
        <taxon>Spirochaetales</taxon>
        <taxon>Treponemataceae</taxon>
        <taxon>Treponema</taxon>
    </lineage>
</organism>
<evidence type="ECO:0000256" key="2">
    <source>
        <dbReference type="ARBA" id="ARBA00022490"/>
    </source>
</evidence>
<feature type="domain" description="S1 motif" evidence="8">
    <location>
        <begin position="133"/>
        <end position="199"/>
    </location>
</feature>
<dbReference type="GO" id="GO:0003700">
    <property type="term" value="F:DNA-binding transcription factor activity"/>
    <property type="evidence" value="ECO:0007669"/>
    <property type="project" value="InterPro"/>
</dbReference>
<dbReference type="Gene3D" id="3.30.300.20">
    <property type="match status" value="2"/>
</dbReference>
<dbReference type="PROSITE" id="PS50126">
    <property type="entry name" value="S1"/>
    <property type="match status" value="1"/>
</dbReference>
<dbReference type="InterPro" id="IPR012340">
    <property type="entry name" value="NA-bd_OB-fold"/>
</dbReference>
<dbReference type="SUPFAM" id="SSF69705">
    <property type="entry name" value="Transcription factor NusA, N-terminal domain"/>
    <property type="match status" value="1"/>
</dbReference>
<evidence type="ECO:0000256" key="6">
    <source>
        <dbReference type="ARBA" id="ARBA00023163"/>
    </source>
</evidence>
<evidence type="ECO:0000256" key="1">
    <source>
        <dbReference type="ARBA" id="ARBA00022472"/>
    </source>
</evidence>
<dbReference type="FunFam" id="3.30.300.20:FF:000005">
    <property type="entry name" value="Transcription termination/antitermination protein NusA"/>
    <property type="match status" value="1"/>
</dbReference>
<dbReference type="PANTHER" id="PTHR22648:SF0">
    <property type="entry name" value="TRANSCRIPTION TERMINATION_ANTITERMINATION PROTEIN NUSA"/>
    <property type="match status" value="1"/>
</dbReference>
<name>A0A0H3BJI7_TREPS</name>
<dbReference type="NCBIfam" id="TIGR01953">
    <property type="entry name" value="NusA"/>
    <property type="match status" value="1"/>
</dbReference>
<dbReference type="GO" id="GO:0006353">
    <property type="term" value="P:DNA-templated transcription termination"/>
    <property type="evidence" value="ECO:0007669"/>
    <property type="project" value="UniProtKB-UniRule"/>
</dbReference>
<dbReference type="InterPro" id="IPR030842">
    <property type="entry name" value="TF_NusA_bacterial"/>
</dbReference>
<dbReference type="HAMAP" id="MF_00945_B">
    <property type="entry name" value="NusA_B"/>
    <property type="match status" value="1"/>
</dbReference>
<dbReference type="InterPro" id="IPR058582">
    <property type="entry name" value="KH_NusA_2nd"/>
</dbReference>
<keyword evidence="6 7" id="KW-0804">Transcription</keyword>
<gene>
    <name evidence="7 9" type="primary">nusA</name>
    <name evidence="9" type="ordered locus">TPASS_0892</name>
</gene>
<evidence type="ECO:0000256" key="3">
    <source>
        <dbReference type="ARBA" id="ARBA00022814"/>
    </source>
</evidence>
<dbReference type="SUPFAM" id="SSF47794">
    <property type="entry name" value="Rad51 N-terminal domain-like"/>
    <property type="match status" value="1"/>
</dbReference>
<evidence type="ECO:0000256" key="5">
    <source>
        <dbReference type="ARBA" id="ARBA00023015"/>
    </source>
</evidence>
<dbReference type="GO" id="GO:0003723">
    <property type="term" value="F:RNA binding"/>
    <property type="evidence" value="ECO:0007669"/>
    <property type="project" value="UniProtKB-UniRule"/>
</dbReference>
<dbReference type="SMART" id="SM00316">
    <property type="entry name" value="S1"/>
    <property type="match status" value="1"/>
</dbReference>
<dbReference type="SUPFAM" id="SSF50249">
    <property type="entry name" value="Nucleic acid-binding proteins"/>
    <property type="match status" value="1"/>
</dbReference>
<dbReference type="InterPro" id="IPR025249">
    <property type="entry name" value="TF_NusA_KH_1st"/>
</dbReference>
<reference evidence="9 10" key="1">
    <citation type="journal article" date="2008" name="BMC Microbiol.">
        <title>Complete genome sequence of Treponema pallidum ssp. pallidum strain SS14 determined with oligonucleotide arrays.</title>
        <authorList>
            <person name="Matejkova P."/>
            <person name="Strouhal M."/>
            <person name="Smajs D."/>
            <person name="Norris S.J."/>
            <person name="Palzkill T."/>
            <person name="Petrosino J.F."/>
            <person name="Sodergren E."/>
            <person name="Norton J.E."/>
            <person name="Singh J."/>
            <person name="Richmond T.A."/>
            <person name="Molla M.N."/>
            <person name="Albert T.J."/>
            <person name="Weinstock G.M."/>
        </authorList>
    </citation>
    <scope>NUCLEOTIDE SEQUENCE [LARGE SCALE GENOMIC DNA]</scope>
    <source>
        <strain evidence="9 10">SS14</strain>
    </source>
</reference>
<dbReference type="GO" id="GO:0000166">
    <property type="term" value="F:nucleotide binding"/>
    <property type="evidence" value="ECO:0007669"/>
    <property type="project" value="InterPro"/>
</dbReference>
<evidence type="ECO:0000256" key="7">
    <source>
        <dbReference type="HAMAP-Rule" id="MF_00945"/>
    </source>
</evidence>
<sequence>MFGVSNDDIRKYAQEKGLDEDFAFKIVEQTLKAAYKTTFKTDENAVVTFGEERVCIYARKRVVEEVYDRVSEVDLSTALELDPTTSLDSEVLVELESEDFKRGSVQAAVQRITELSREIQKDALYAEYKSKEGEIIVGYYQRARNEHIYVDLGKVEGLMPKSHQLPQDDYRQNDRIKSLVREVRKHPKSSVVQLILSRTDSAFVKELLAVEVPEIYDGIVEVAKIVREPGYRTKIAVTSRRDDVDPVGACVGPRGIRIRMVIKELNDEKIDVLEYSPDPVIFIKNALSPAEVLNVVVLDEEKRSALAIVAESQLSIAIGKQGLNVRLANRLVDWNIDVKTESQFEEMDVYTDTRRAAENLFDNDYQEESEFSSYVGFTPELIKILQDNGIQDVQTLVDLGEEGLRALEGMDEAHVQELLAAIEENFEVVEEGEEASVTSSPGTGGDEDQALQCPECGVRITTDMSECPHCGIGLSFEFEYEENEE</sequence>
<keyword evidence="4 7" id="KW-0694">RNA-binding</keyword>
<keyword evidence="2 7" id="KW-0963">Cytoplasm</keyword>
<comment type="subunit">
    <text evidence="7">Monomer. Binds directly to the core enzyme of the DNA-dependent RNA polymerase and to nascent RNA.</text>
</comment>
<proteinExistence type="inferred from homology"/>
<dbReference type="Proteomes" id="UP000001202">
    <property type="component" value="Chromosome"/>
</dbReference>
<dbReference type="InterPro" id="IPR013735">
    <property type="entry name" value="TF_NusA_N"/>
</dbReference>
<dbReference type="SUPFAM" id="SSF54814">
    <property type="entry name" value="Prokaryotic type KH domain (KH-domain type II)"/>
    <property type="match status" value="2"/>
</dbReference>
<dbReference type="RefSeq" id="WP_010882335.1">
    <property type="nucleotide sequence ID" value="NC_010741.1"/>
</dbReference>
<dbReference type="FunFam" id="3.30.300.20:FF:000002">
    <property type="entry name" value="Transcription termination/antitermination protein NusA"/>
    <property type="match status" value="1"/>
</dbReference>
<dbReference type="InterPro" id="IPR010995">
    <property type="entry name" value="DNA_repair_Rad51/TF_NusA_a-hlx"/>
</dbReference>
<dbReference type="KEGG" id="tpp:TPASS_0892"/>
<dbReference type="Pfam" id="PF26594">
    <property type="entry name" value="KH_NusA_2nd"/>
    <property type="match status" value="1"/>
</dbReference>
<evidence type="ECO:0000256" key="4">
    <source>
        <dbReference type="ARBA" id="ARBA00022884"/>
    </source>
</evidence>